<dbReference type="PROSITE" id="PS00028">
    <property type="entry name" value="ZINC_FINGER_C2H2_1"/>
    <property type="match status" value="2"/>
</dbReference>
<name>A0A6G1G8A0_9PEZI</name>
<feature type="compositionally biased region" description="Polar residues" evidence="2">
    <location>
        <begin position="115"/>
        <end position="140"/>
    </location>
</feature>
<dbReference type="RefSeq" id="XP_033535720.1">
    <property type="nucleotide sequence ID" value="XM_033681804.1"/>
</dbReference>
<organism evidence="4">
    <name type="scientific">Eremomyces bilateralis CBS 781.70</name>
    <dbReference type="NCBI Taxonomy" id="1392243"/>
    <lineage>
        <taxon>Eukaryota</taxon>
        <taxon>Fungi</taxon>
        <taxon>Dikarya</taxon>
        <taxon>Ascomycota</taxon>
        <taxon>Pezizomycotina</taxon>
        <taxon>Dothideomycetes</taxon>
        <taxon>Dothideomycetes incertae sedis</taxon>
        <taxon>Eremomycetales</taxon>
        <taxon>Eremomycetaceae</taxon>
        <taxon>Eremomyces</taxon>
    </lineage>
</organism>
<reference evidence="6" key="2">
    <citation type="submission" date="2020-04" db="EMBL/GenBank/DDBJ databases">
        <authorList>
            <consortium name="NCBI Genome Project"/>
        </authorList>
    </citation>
    <scope>NUCLEOTIDE SEQUENCE</scope>
    <source>
        <strain evidence="6">CBS 781.70</strain>
    </source>
</reference>
<dbReference type="OrthoDB" id="654211at2759"/>
<proteinExistence type="predicted"/>
<feature type="compositionally biased region" description="Polar residues" evidence="2">
    <location>
        <begin position="564"/>
        <end position="579"/>
    </location>
</feature>
<evidence type="ECO:0000259" key="3">
    <source>
        <dbReference type="PROSITE" id="PS50157"/>
    </source>
</evidence>
<dbReference type="GO" id="GO:0008270">
    <property type="term" value="F:zinc ion binding"/>
    <property type="evidence" value="ECO:0007669"/>
    <property type="project" value="UniProtKB-KW"/>
</dbReference>
<accession>A0A6G1G8A0</accession>
<evidence type="ECO:0000313" key="5">
    <source>
        <dbReference type="Proteomes" id="UP000504638"/>
    </source>
</evidence>
<dbReference type="Proteomes" id="UP000504638">
    <property type="component" value="Unplaced"/>
</dbReference>
<keyword evidence="1" id="KW-0479">Metal-binding</keyword>
<gene>
    <name evidence="4 6" type="ORF">P152DRAFT_481240</name>
</gene>
<feature type="compositionally biased region" description="Polar residues" evidence="2">
    <location>
        <begin position="484"/>
        <end position="504"/>
    </location>
</feature>
<evidence type="ECO:0000313" key="4">
    <source>
        <dbReference type="EMBL" id="KAF1814089.1"/>
    </source>
</evidence>
<reference evidence="6" key="3">
    <citation type="submission" date="2025-04" db="UniProtKB">
        <authorList>
            <consortium name="RefSeq"/>
        </authorList>
    </citation>
    <scope>IDENTIFICATION</scope>
    <source>
        <strain evidence="6">CBS 781.70</strain>
    </source>
</reference>
<keyword evidence="1" id="KW-0862">Zinc</keyword>
<evidence type="ECO:0000256" key="2">
    <source>
        <dbReference type="SAM" id="MobiDB-lite"/>
    </source>
</evidence>
<protein>
    <recommendedName>
        <fullName evidence="3">C2H2-type domain-containing protein</fullName>
    </recommendedName>
</protein>
<dbReference type="AlphaFoldDB" id="A0A6G1G8A0"/>
<dbReference type="EMBL" id="ML975154">
    <property type="protein sequence ID" value="KAF1814089.1"/>
    <property type="molecule type" value="Genomic_DNA"/>
</dbReference>
<keyword evidence="5" id="KW-1185">Reference proteome</keyword>
<evidence type="ECO:0000313" key="6">
    <source>
        <dbReference type="RefSeq" id="XP_033535720.1"/>
    </source>
</evidence>
<dbReference type="InterPro" id="IPR013087">
    <property type="entry name" value="Znf_C2H2_type"/>
</dbReference>
<feature type="region of interest" description="Disordered" evidence="2">
    <location>
        <begin position="371"/>
        <end position="442"/>
    </location>
</feature>
<keyword evidence="1" id="KW-0863">Zinc-finger</keyword>
<feature type="region of interest" description="Disordered" evidence="2">
    <location>
        <begin position="475"/>
        <end position="589"/>
    </location>
</feature>
<feature type="compositionally biased region" description="Polar residues" evidence="2">
    <location>
        <begin position="536"/>
        <end position="548"/>
    </location>
</feature>
<feature type="domain" description="C2H2-type" evidence="3">
    <location>
        <begin position="152"/>
        <end position="182"/>
    </location>
</feature>
<reference evidence="4 6" key="1">
    <citation type="submission" date="2020-01" db="EMBL/GenBank/DDBJ databases">
        <authorList>
            <consortium name="DOE Joint Genome Institute"/>
            <person name="Haridas S."/>
            <person name="Albert R."/>
            <person name="Binder M."/>
            <person name="Bloem J."/>
            <person name="Labutti K."/>
            <person name="Salamov A."/>
            <person name="Andreopoulos B."/>
            <person name="Baker S.E."/>
            <person name="Barry K."/>
            <person name="Bills G."/>
            <person name="Bluhm B.H."/>
            <person name="Cannon C."/>
            <person name="Castanera R."/>
            <person name="Culley D.E."/>
            <person name="Daum C."/>
            <person name="Ezra D."/>
            <person name="Gonzalez J.B."/>
            <person name="Henrissat B."/>
            <person name="Kuo A."/>
            <person name="Liang C."/>
            <person name="Lipzen A."/>
            <person name="Lutzoni F."/>
            <person name="Magnuson J."/>
            <person name="Mondo S."/>
            <person name="Nolan M."/>
            <person name="Ohm R."/>
            <person name="Pangilinan J."/>
            <person name="Park H.-J."/>
            <person name="Ramirez L."/>
            <person name="Alfaro M."/>
            <person name="Sun H."/>
            <person name="Tritt A."/>
            <person name="Yoshinaga Y."/>
            <person name="Zwiers L.-H."/>
            <person name="Turgeon B.G."/>
            <person name="Goodwin S.B."/>
            <person name="Spatafora J.W."/>
            <person name="Crous P.W."/>
            <person name="Grigoriev I.V."/>
        </authorList>
    </citation>
    <scope>NUCLEOTIDE SEQUENCE</scope>
    <source>
        <strain evidence="4 6">CBS 781.70</strain>
    </source>
</reference>
<dbReference type="GeneID" id="54422374"/>
<evidence type="ECO:0000256" key="1">
    <source>
        <dbReference type="PROSITE-ProRule" id="PRU00042"/>
    </source>
</evidence>
<dbReference type="SMART" id="SM00355">
    <property type="entry name" value="ZnF_C2H2"/>
    <property type="match status" value="3"/>
</dbReference>
<sequence>MSNLPSYPRNPTPEDWQTICALVQDLGPQAVMSLVYQATSDPQFISNSGRTTPSVPSLCTSSSSDPRASVCTFDSVRSSLSYGTASSNWSVQSGTTQAPRSVARACAYNRVAASPVTQRGSPAPTELSQVNPRSATSKTPSEAGHESLNKLFFCTHRECDTGFGKKSDWKKHENKFHNPSSIVHCPHDDCFVAFKDLDEFRLHDSSHHPGRPCYLPQPLVLNLEKKRYWGCGFCKKLLASEKARFNHIGDEHYTESRLKKHQWDYSLEIRNLLAQDLVAPQWRKLLELYHGPKEHKNWPKLRWDPKRTAPFKERLETSSFAPDIGTFLRQLYEFAEPLPMSTDKFIPDADAGVMTPASFANSESSFYFDEPMLHSPRGLNSTQPPTPSEHADHPLFPQPVLLSHPMMSDPSSPVLSQVHEAPEELDSPHMYNPSRDPFPLQAHPFNQSLAMSLSAPPAGSHPGFSAKSLEPHLHHSMRHGFHPTSASSPTSMSVQTTPQPQHPTLSKLRRISSLSLRRSHSHGSAHHPQPPAQALQHMQQMMTPTSAMQPRVFGGFDTPMEGTQPLSQAQTASHRTSLMSLDEVPLTGA</sequence>
<dbReference type="PROSITE" id="PS50157">
    <property type="entry name" value="ZINC_FINGER_C2H2_2"/>
    <property type="match status" value="1"/>
</dbReference>
<feature type="region of interest" description="Disordered" evidence="2">
    <location>
        <begin position="114"/>
        <end position="143"/>
    </location>
</feature>